<gene>
    <name evidence="5" type="ORF">WJX84_010639</name>
</gene>
<accession>A0AAW1T0Q5</accession>
<evidence type="ECO:0000256" key="2">
    <source>
        <dbReference type="PROSITE-ProRule" id="PRU00035"/>
    </source>
</evidence>
<dbReference type="EMBL" id="JALJOV010000492">
    <property type="protein sequence ID" value="KAK9863292.1"/>
    <property type="molecule type" value="Genomic_DNA"/>
</dbReference>
<evidence type="ECO:0000313" key="5">
    <source>
        <dbReference type="EMBL" id="KAK9863292.1"/>
    </source>
</evidence>
<feature type="region of interest" description="Disordered" evidence="3">
    <location>
        <begin position="205"/>
        <end position="282"/>
    </location>
</feature>
<comment type="caution">
    <text evidence="5">The sequence shown here is derived from an EMBL/GenBank/DDBJ whole genome shotgun (WGS) entry which is preliminary data.</text>
</comment>
<keyword evidence="6" id="KW-1185">Reference proteome</keyword>
<organism evidence="5 6">
    <name type="scientific">Apatococcus fuscideae</name>
    <dbReference type="NCBI Taxonomy" id="2026836"/>
    <lineage>
        <taxon>Eukaryota</taxon>
        <taxon>Viridiplantae</taxon>
        <taxon>Chlorophyta</taxon>
        <taxon>core chlorophytes</taxon>
        <taxon>Trebouxiophyceae</taxon>
        <taxon>Chlorellales</taxon>
        <taxon>Chlorellaceae</taxon>
        <taxon>Apatococcus</taxon>
    </lineage>
</organism>
<name>A0AAW1T0Q5_9CHLO</name>
<feature type="compositionally biased region" description="Basic and acidic residues" evidence="3">
    <location>
        <begin position="498"/>
        <end position="508"/>
    </location>
</feature>
<feature type="compositionally biased region" description="Basic and acidic residues" evidence="3">
    <location>
        <begin position="476"/>
        <end position="488"/>
    </location>
</feature>
<dbReference type="AlphaFoldDB" id="A0AAW1T0Q5"/>
<reference evidence="5 6" key="1">
    <citation type="journal article" date="2024" name="Nat. Commun.">
        <title>Phylogenomics reveals the evolutionary origins of lichenization in chlorophyte algae.</title>
        <authorList>
            <person name="Puginier C."/>
            <person name="Libourel C."/>
            <person name="Otte J."/>
            <person name="Skaloud P."/>
            <person name="Haon M."/>
            <person name="Grisel S."/>
            <person name="Petersen M."/>
            <person name="Berrin J.G."/>
            <person name="Delaux P.M."/>
            <person name="Dal Grande F."/>
            <person name="Keller J."/>
        </authorList>
    </citation>
    <scope>NUCLEOTIDE SEQUENCE [LARGE SCALE GENOMIC DNA]</scope>
    <source>
        <strain evidence="5 6">SAG 2523</strain>
    </source>
</reference>
<feature type="compositionally biased region" description="Polar residues" evidence="3">
    <location>
        <begin position="554"/>
        <end position="583"/>
    </location>
</feature>
<evidence type="ECO:0000256" key="3">
    <source>
        <dbReference type="SAM" id="MobiDB-lite"/>
    </source>
</evidence>
<dbReference type="PRINTS" id="PR00503">
    <property type="entry name" value="BROMODOMAIN"/>
</dbReference>
<dbReference type="SMART" id="SM00297">
    <property type="entry name" value="BROMO"/>
    <property type="match status" value="1"/>
</dbReference>
<dbReference type="InterPro" id="IPR036427">
    <property type="entry name" value="Bromodomain-like_sf"/>
</dbReference>
<dbReference type="Proteomes" id="UP001485043">
    <property type="component" value="Unassembled WGS sequence"/>
</dbReference>
<dbReference type="InterPro" id="IPR001487">
    <property type="entry name" value="Bromodomain"/>
</dbReference>
<dbReference type="PROSITE" id="PS50014">
    <property type="entry name" value="BROMODOMAIN_2"/>
    <property type="match status" value="1"/>
</dbReference>
<feature type="compositionally biased region" description="Polar residues" evidence="3">
    <location>
        <begin position="419"/>
        <end position="435"/>
    </location>
</feature>
<feature type="domain" description="Bromo" evidence="4">
    <location>
        <begin position="26"/>
        <end position="90"/>
    </location>
</feature>
<feature type="compositionally biased region" description="Low complexity" evidence="3">
    <location>
        <begin position="584"/>
        <end position="597"/>
    </location>
</feature>
<protein>
    <recommendedName>
        <fullName evidence="4">Bromo domain-containing protein</fullName>
    </recommendedName>
</protein>
<feature type="compositionally biased region" description="Low complexity" evidence="3">
    <location>
        <begin position="246"/>
        <end position="258"/>
    </location>
</feature>
<feature type="compositionally biased region" description="Low complexity" evidence="3">
    <location>
        <begin position="136"/>
        <end position="146"/>
    </location>
</feature>
<keyword evidence="1 2" id="KW-0103">Bromodomain</keyword>
<dbReference type="Gene3D" id="1.20.920.10">
    <property type="entry name" value="Bromodomain-like"/>
    <property type="match status" value="1"/>
</dbReference>
<evidence type="ECO:0000259" key="4">
    <source>
        <dbReference type="PROSITE" id="PS50014"/>
    </source>
</evidence>
<feature type="region of interest" description="Disordered" evidence="3">
    <location>
        <begin position="122"/>
        <end position="174"/>
    </location>
</feature>
<evidence type="ECO:0000313" key="6">
    <source>
        <dbReference type="Proteomes" id="UP001485043"/>
    </source>
</evidence>
<evidence type="ECO:0000256" key="1">
    <source>
        <dbReference type="ARBA" id="ARBA00023117"/>
    </source>
</evidence>
<dbReference type="PANTHER" id="PTHR45926">
    <property type="entry name" value="OSJNBA0053K19.4 PROTEIN"/>
    <property type="match status" value="1"/>
</dbReference>
<feature type="region of interest" description="Disordered" evidence="3">
    <location>
        <begin position="419"/>
        <end position="649"/>
    </location>
</feature>
<proteinExistence type="predicted"/>
<feature type="compositionally biased region" description="Polar residues" evidence="3">
    <location>
        <begin position="219"/>
        <end position="233"/>
    </location>
</feature>
<sequence length="751" mass="80126">MDQDHKKRAHKALRTLMAHEIAISYFNEPVDADGLGIPEYLDVIKRPMDLGTVAHKLQADKYRSLVDFRADINLIWRNCQAFNEPGSNVFEESKDLAAVFEQLWTSSGLAKLEQAARSTAEAAWAAGKPGRASGSQQLLPQQRQRQAPMGSVGHPSRGTPIGDLSPPWPQGSSRVLQDAYEGTSARAQQRSDAARSRHMLDLATGAVSRGLDDTDEPPGSTQGRGRAPQTSRRTSFDSEGRLGSEAAPPRARSAQASPMSGQPHPAVPRGPAGTMSEAGRASQKFMQLSSFEEHRSGSLGGQAKAARAAHPLHRCLNVIQQLLQDPDVVHLLDHAGGASRGAPGGLLGQVRAALLPGLSNGWGTVAYKSTGEVLADVRPIFHAAMSKFKPHSQEWSQCRQVEEVFDAGWLQAGLSFDTPSQAGAQQRTAGRTQGSLEAAAQGLKRRASAMSAEQSEEEAGAGGPPKLARRPRSQRPSREPRPVQRDMLDDLDPGDGNCADKPDGDRAAATDGLARPCEVCRRAKKGKCGSWTSPLACLKRPHNGLPSRPIGTARSRSQETSSLPGEDSSAVQSALNHSRGQAEQQQQGTRLGLRRGLASQASASRGNAEGRPQGPGPPPGLEGFPWPLTKQAAAELGLPEPDPQKEAAEAEAIAAWQRLRRQRRKLPELEAAAVEGARKLAEAQALLAAAIKAEDAAEAERQAALALEPWPPDARIVSSTIQPQAPMQGLHRDVASLGAYLLAAPAWQTSR</sequence>
<dbReference type="SUPFAM" id="SSF47370">
    <property type="entry name" value="Bromodomain"/>
    <property type="match status" value="1"/>
</dbReference>
<dbReference type="Pfam" id="PF00439">
    <property type="entry name" value="Bromodomain"/>
    <property type="match status" value="1"/>
</dbReference>